<dbReference type="NCBIfam" id="NF041278">
    <property type="entry name" value="CmcJ_NvfI_EfuI"/>
    <property type="match status" value="1"/>
</dbReference>
<sequence length="283" mass="32552">MPGTISVPRGDVKATLNFYGPPTDGSPPFHIYNEEMNSEFQRNYSHCPHDIIIHDVRDQDVEFTIDRDAFQIIEGVPPSKETDFTDDESIQMNFYPEVKELVSAHIPGIDYIFIYNHTIRSQVPGAAYRPLTRVHNDHTPNSIVQRVREYLPTEADELLRHRYRTVNVWCPLNKNPVEECPLAFCSAATVADEDSVTVERRGEDGRFIREVALIKYNPNQKWYYLSGITNNDRVIMECFDSESLKQSSGIRGICPHAAFNDPRTREDAEKRVSIEVRCLLFSK</sequence>
<dbReference type="OrthoDB" id="412788at2759"/>
<evidence type="ECO:0000313" key="2">
    <source>
        <dbReference type="EMBL" id="EXV00328.1"/>
    </source>
</evidence>
<dbReference type="eggNOG" id="ENOG502RZMU">
    <property type="taxonomic scope" value="Eukaryota"/>
</dbReference>
<evidence type="ECO:0000313" key="3">
    <source>
        <dbReference type="Proteomes" id="UP000030151"/>
    </source>
</evidence>
<dbReference type="Proteomes" id="UP000030151">
    <property type="component" value="Unassembled WGS sequence"/>
</dbReference>
<comment type="similarity">
    <text evidence="1">Belongs to the asaB hydroxylase/desaturase family.</text>
</comment>
<dbReference type="InterPro" id="IPR044053">
    <property type="entry name" value="AsaB-like"/>
</dbReference>
<accession>A0A014PR12</accession>
<dbReference type="AlphaFoldDB" id="A0A014PR12"/>
<organism evidence="2 3">
    <name type="scientific">Metarhizium robertsii</name>
    <dbReference type="NCBI Taxonomy" id="568076"/>
    <lineage>
        <taxon>Eukaryota</taxon>
        <taxon>Fungi</taxon>
        <taxon>Dikarya</taxon>
        <taxon>Ascomycota</taxon>
        <taxon>Pezizomycotina</taxon>
        <taxon>Sordariomycetes</taxon>
        <taxon>Hypocreomycetidae</taxon>
        <taxon>Hypocreales</taxon>
        <taxon>Clavicipitaceae</taxon>
        <taxon>Metarhizium</taxon>
    </lineage>
</organism>
<gene>
    <name evidence="2" type="ORF">X797_006388</name>
</gene>
<comment type="caution">
    <text evidence="2">The sequence shown here is derived from an EMBL/GenBank/DDBJ whole genome shotgun (WGS) entry which is preliminary data.</text>
</comment>
<proteinExistence type="inferred from homology"/>
<evidence type="ECO:0000256" key="1">
    <source>
        <dbReference type="ARBA" id="ARBA00023604"/>
    </source>
</evidence>
<dbReference type="PANTHER" id="PTHR34598">
    <property type="entry name" value="BLL6449 PROTEIN"/>
    <property type="match status" value="1"/>
</dbReference>
<protein>
    <recommendedName>
        <fullName evidence="4">Methyltransferase</fullName>
    </recommendedName>
</protein>
<evidence type="ECO:0008006" key="4">
    <source>
        <dbReference type="Google" id="ProtNLM"/>
    </source>
</evidence>
<dbReference type="HOGENOM" id="CLU_042688_3_0_1"/>
<dbReference type="PANTHER" id="PTHR34598:SF1">
    <property type="entry name" value="PUTATIVE (AFU_ORTHOLOGUE AFUA_3G13140)-RELATED"/>
    <property type="match status" value="1"/>
</dbReference>
<dbReference type="EMBL" id="JELW01000013">
    <property type="protein sequence ID" value="EXV00328.1"/>
    <property type="molecule type" value="Genomic_DNA"/>
</dbReference>
<name>A0A014PR12_9HYPO</name>
<reference evidence="2 3" key="1">
    <citation type="submission" date="2014-02" db="EMBL/GenBank/DDBJ databases">
        <title>The genome sequence of the entomopathogenic fungus Metarhizium robertsii ARSEF 2575.</title>
        <authorList>
            <person name="Giuliano Garisto Donzelli B."/>
            <person name="Roe B.A."/>
            <person name="Macmil S.L."/>
            <person name="Krasnoff S.B."/>
            <person name="Gibson D.M."/>
        </authorList>
    </citation>
    <scope>NUCLEOTIDE SEQUENCE [LARGE SCALE GENOMIC DNA]</scope>
    <source>
        <strain evidence="2 3">ARSEF 2575</strain>
    </source>
</reference>
<dbReference type="GO" id="GO:0016491">
    <property type="term" value="F:oxidoreductase activity"/>
    <property type="evidence" value="ECO:0007669"/>
    <property type="project" value="InterPro"/>
</dbReference>